<comment type="caution">
    <text evidence="15">The sequence shown here is derived from an EMBL/GenBank/DDBJ whole genome shotgun (WGS) entry which is preliminary data.</text>
</comment>
<keyword evidence="3 10" id="KW-0132">Cell division</keyword>
<feature type="coiled-coil region" evidence="11">
    <location>
        <begin position="483"/>
        <end position="553"/>
    </location>
</feature>
<feature type="domain" description="Kinetochore protein Ndc80 CH" evidence="13">
    <location>
        <begin position="170"/>
        <end position="292"/>
    </location>
</feature>
<feature type="compositionally biased region" description="Low complexity" evidence="12">
    <location>
        <begin position="105"/>
        <end position="114"/>
    </location>
</feature>
<dbReference type="Pfam" id="PF03801">
    <property type="entry name" value="Ndc80_HEC"/>
    <property type="match status" value="1"/>
</dbReference>
<dbReference type="PANTHER" id="PTHR10643:SF2">
    <property type="entry name" value="KINETOCHORE PROTEIN NDC80 HOMOLOG"/>
    <property type="match status" value="1"/>
</dbReference>
<reference evidence="15 16" key="1">
    <citation type="submission" date="2020-11" db="EMBL/GenBank/DDBJ databases">
        <title>Kefir isolates.</title>
        <authorList>
            <person name="Marcisauskas S."/>
            <person name="Kim Y."/>
            <person name="Blasche S."/>
        </authorList>
    </citation>
    <scope>NUCLEOTIDE SEQUENCE [LARGE SCALE GENOMIC DNA]</scope>
    <source>
        <strain evidence="15 16">OG2</strain>
    </source>
</reference>
<evidence type="ECO:0000259" key="13">
    <source>
        <dbReference type="Pfam" id="PF03801"/>
    </source>
</evidence>
<protein>
    <recommendedName>
        <fullName evidence="10">Kinetochore protein NDC80</fullName>
    </recommendedName>
</protein>
<dbReference type="Proteomes" id="UP000750334">
    <property type="component" value="Unassembled WGS sequence"/>
</dbReference>
<dbReference type="Pfam" id="PF18077">
    <property type="entry name" value="DUF5595"/>
    <property type="match status" value="1"/>
</dbReference>
<dbReference type="GO" id="GO:0031262">
    <property type="term" value="C:Ndc80 complex"/>
    <property type="evidence" value="ECO:0007669"/>
    <property type="project" value="UniProtKB-UniRule"/>
</dbReference>
<comment type="similarity">
    <text evidence="1 10">Belongs to the NDC80/HEC1 family.</text>
</comment>
<evidence type="ECO:0000313" key="15">
    <source>
        <dbReference type="EMBL" id="KAG0671896.1"/>
    </source>
</evidence>
<keyword evidence="8 10" id="KW-0131">Cell cycle</keyword>
<dbReference type="FunFam" id="1.10.418.30:FF:000001">
    <property type="entry name" value="Probable kinetochore protein ndc80"/>
    <property type="match status" value="1"/>
</dbReference>
<evidence type="ECO:0000256" key="9">
    <source>
        <dbReference type="ARBA" id="ARBA00023328"/>
    </source>
</evidence>
<evidence type="ECO:0000256" key="5">
    <source>
        <dbReference type="ARBA" id="ARBA00022838"/>
    </source>
</evidence>
<keyword evidence="6 11" id="KW-0175">Coiled coil</keyword>
<organism evidence="15 16">
    <name type="scientific">Maudiozyma exigua</name>
    <name type="common">Yeast</name>
    <name type="synonym">Kazachstania exigua</name>
    <dbReference type="NCBI Taxonomy" id="34358"/>
    <lineage>
        <taxon>Eukaryota</taxon>
        <taxon>Fungi</taxon>
        <taxon>Dikarya</taxon>
        <taxon>Ascomycota</taxon>
        <taxon>Saccharomycotina</taxon>
        <taxon>Saccharomycetes</taxon>
        <taxon>Saccharomycetales</taxon>
        <taxon>Saccharomycetaceae</taxon>
        <taxon>Maudiozyma</taxon>
    </lineage>
</organism>
<keyword evidence="16" id="KW-1185">Reference proteome</keyword>
<keyword evidence="4 10" id="KW-0498">Mitosis</keyword>
<dbReference type="InterPro" id="IPR005550">
    <property type="entry name" value="Kinetochore_Ndc80"/>
</dbReference>
<evidence type="ECO:0000256" key="2">
    <source>
        <dbReference type="ARBA" id="ARBA00022454"/>
    </source>
</evidence>
<evidence type="ECO:0000256" key="8">
    <source>
        <dbReference type="ARBA" id="ARBA00023306"/>
    </source>
</evidence>
<dbReference type="GO" id="GO:0051315">
    <property type="term" value="P:attachment of mitotic spindle microtubules to kinetochore"/>
    <property type="evidence" value="ECO:0007669"/>
    <property type="project" value="UniProtKB-UniRule"/>
</dbReference>
<name>A0A9P7BDP9_MAUEX</name>
<feature type="region of interest" description="Disordered" evidence="12">
    <location>
        <begin position="1"/>
        <end position="22"/>
    </location>
</feature>
<comment type="function">
    <text evidence="10">Acts as a component of the essential kinetochore-associated NDC80 complex, which is required for chromosome segregation and spindle checkpoint activity.</text>
</comment>
<feature type="compositionally biased region" description="Low complexity" evidence="12">
    <location>
        <begin position="41"/>
        <end position="54"/>
    </location>
</feature>
<gene>
    <name evidence="15" type="primary">NDC80</name>
    <name evidence="15" type="ORF">C6P45_004771</name>
</gene>
<dbReference type="GO" id="GO:0051301">
    <property type="term" value="P:cell division"/>
    <property type="evidence" value="ECO:0007669"/>
    <property type="project" value="UniProtKB-UniRule"/>
</dbReference>
<feature type="region of interest" description="Disordered" evidence="12">
    <location>
        <begin position="41"/>
        <end position="149"/>
    </location>
</feature>
<dbReference type="Gene3D" id="1.10.287.1490">
    <property type="match status" value="1"/>
</dbReference>
<dbReference type="EMBL" id="PUHR01000007">
    <property type="protein sequence ID" value="KAG0671896.1"/>
    <property type="molecule type" value="Genomic_DNA"/>
</dbReference>
<dbReference type="GO" id="GO:0005634">
    <property type="term" value="C:nucleus"/>
    <property type="evidence" value="ECO:0007669"/>
    <property type="project" value="UniProtKB-SubCell"/>
</dbReference>
<dbReference type="PANTHER" id="PTHR10643">
    <property type="entry name" value="KINETOCHORE PROTEIN NDC80"/>
    <property type="match status" value="1"/>
</dbReference>
<feature type="compositionally biased region" description="Polar residues" evidence="12">
    <location>
        <begin position="61"/>
        <end position="93"/>
    </location>
</feature>
<feature type="domain" description="DUF5595" evidence="14">
    <location>
        <begin position="329"/>
        <end position="387"/>
    </location>
</feature>
<comment type="subcellular location">
    <subcellularLocation>
        <location evidence="10">Chromosome</location>
        <location evidence="10">Centromere</location>
        <location evidence="10">Kinetochore</location>
    </subcellularLocation>
    <subcellularLocation>
        <location evidence="10">Nucleus</location>
    </subcellularLocation>
</comment>
<accession>A0A9P7BDP9</accession>
<evidence type="ECO:0000256" key="4">
    <source>
        <dbReference type="ARBA" id="ARBA00022776"/>
    </source>
</evidence>
<dbReference type="InterPro" id="IPR038273">
    <property type="entry name" value="Ndc80_sf"/>
</dbReference>
<evidence type="ECO:0000256" key="7">
    <source>
        <dbReference type="ARBA" id="ARBA00023242"/>
    </source>
</evidence>
<feature type="compositionally biased region" description="Basic and acidic residues" evidence="12">
    <location>
        <begin position="129"/>
        <end position="141"/>
    </location>
</feature>
<comment type="subunit">
    <text evidence="10">Component of the NDC80 complex.</text>
</comment>
<keyword evidence="2 10" id="KW-0158">Chromosome</keyword>
<keyword evidence="7 10" id="KW-0539">Nucleus</keyword>
<dbReference type="Gene3D" id="1.10.418.30">
    <property type="entry name" value="Ncd80 complex, Ncd80 subunit"/>
    <property type="match status" value="1"/>
</dbReference>
<dbReference type="InterPro" id="IPR040967">
    <property type="entry name" value="DUF5595"/>
</dbReference>
<evidence type="ECO:0000259" key="14">
    <source>
        <dbReference type="Pfam" id="PF18077"/>
    </source>
</evidence>
<evidence type="ECO:0000256" key="6">
    <source>
        <dbReference type="ARBA" id="ARBA00023054"/>
    </source>
</evidence>
<keyword evidence="5 10" id="KW-0995">Kinetochore</keyword>
<sequence length="753" mass="87501">MSTNSKIGSQIPNPFQSSNNITAVSTGPSVAAMRHQSQIPIPSYSQPSISSYSQTQEDKITANSINKRRNSVSSGTAGLSNMINKSIDQQRGSNIRKRARTTMINDNRSTSSNRSDTENRRRSLPSRSNNDRRTSLNERPSRYSNIGLAPTSDFIRNVPNYLINGGGTTLNNKDTRPLRDRNFQQAIQQEIIDYLLQNKFDIETNHPVSIKSLKQPTQKGFLIIFKWLYQRIDPGYKFNKSIESDIYQILRNLQYPYLESINKSQISAVGGSSWHRFLGMLHWLVRVNMKMDQITNKQDSDIIDNQPTQEMVSVNKPIRTQDEQNQIQEKYELMVENLFINYIAESYKNFLNVDDNYQVPMEKLTLGFEKFTHIIESDIYNLNLQNENYYTKYQYIQRISENFTKSMEKFNALKNDLEKFKNYIDSMQLKSKEWPKKLQKMKDELSKKNTEISTVEDKIREILKILDDKGLSIETIDERVKEKTQLIQQIDEINSNCDKLTATINAKKHENNALIRNLGSVMAQYDLSLEKFFQDKEDELDNTREKNKSIAKKLKVDIDDSMKIKYTDLLPKDGEGSTVGSVLEPQRNELQRLLQETNLKIEKLNVDNNIIKDTILELKDEIKLKNTEYQKRERTLSELKSQIVAQKQKNESDIVLQRIEIEELQNRNQGLLKKMERNVKDAENKLHEKERELEAWKLLAASQSNQLKQQTQEMISYSVNFKNSIDNTITTTRDEILATLKDLEKFKAELATK</sequence>
<evidence type="ECO:0000313" key="16">
    <source>
        <dbReference type="Proteomes" id="UP000750334"/>
    </source>
</evidence>
<evidence type="ECO:0000256" key="12">
    <source>
        <dbReference type="SAM" id="MobiDB-lite"/>
    </source>
</evidence>
<evidence type="ECO:0000256" key="1">
    <source>
        <dbReference type="ARBA" id="ARBA00007050"/>
    </source>
</evidence>
<dbReference type="OrthoDB" id="7459479at2759"/>
<keyword evidence="9 10" id="KW-0137">Centromere</keyword>
<dbReference type="AlphaFoldDB" id="A0A9P7BDP9"/>
<evidence type="ECO:0000256" key="10">
    <source>
        <dbReference type="RuleBase" id="RU368072"/>
    </source>
</evidence>
<evidence type="ECO:0000256" key="11">
    <source>
        <dbReference type="SAM" id="Coils"/>
    </source>
</evidence>
<feature type="coiled-coil region" evidence="11">
    <location>
        <begin position="587"/>
        <end position="706"/>
    </location>
</feature>
<proteinExistence type="inferred from homology"/>
<evidence type="ECO:0000256" key="3">
    <source>
        <dbReference type="ARBA" id="ARBA00022618"/>
    </source>
</evidence>
<dbReference type="InterPro" id="IPR055260">
    <property type="entry name" value="Ndc80_CH"/>
</dbReference>